<name>A0ABT2E3A5_9ENTR</name>
<keyword evidence="3" id="KW-0808">Transferase</keyword>
<dbReference type="RefSeq" id="WP_258988093.1">
    <property type="nucleotide sequence ID" value="NZ_JALIGE010000072.1"/>
</dbReference>
<keyword evidence="3" id="KW-0012">Acyltransferase</keyword>
<gene>
    <name evidence="3" type="ORF">MUU47_10245</name>
</gene>
<proteinExistence type="predicted"/>
<comment type="caution">
    <text evidence="3">The sequence shown here is derived from an EMBL/GenBank/DDBJ whole genome shotgun (WGS) entry which is preliminary data.</text>
</comment>
<feature type="transmembrane region" description="Helical" evidence="1">
    <location>
        <begin position="96"/>
        <end position="115"/>
    </location>
</feature>
<keyword evidence="1" id="KW-0472">Membrane</keyword>
<dbReference type="PANTHER" id="PTHR23028">
    <property type="entry name" value="ACETYLTRANSFERASE"/>
    <property type="match status" value="1"/>
</dbReference>
<evidence type="ECO:0000256" key="1">
    <source>
        <dbReference type="SAM" id="Phobius"/>
    </source>
</evidence>
<feature type="transmembrane region" description="Helical" evidence="1">
    <location>
        <begin position="55"/>
        <end position="76"/>
    </location>
</feature>
<feature type="domain" description="Acyltransferase 3" evidence="2">
    <location>
        <begin position="26"/>
        <end position="330"/>
    </location>
</feature>
<dbReference type="EMBL" id="JALIGE010000072">
    <property type="protein sequence ID" value="MCS2161490.1"/>
    <property type="molecule type" value="Genomic_DNA"/>
</dbReference>
<dbReference type="Pfam" id="PF01757">
    <property type="entry name" value="Acyl_transf_3"/>
    <property type="match status" value="1"/>
</dbReference>
<feature type="transmembrane region" description="Helical" evidence="1">
    <location>
        <begin position="168"/>
        <end position="185"/>
    </location>
</feature>
<feature type="transmembrane region" description="Helical" evidence="1">
    <location>
        <begin position="192"/>
        <end position="223"/>
    </location>
</feature>
<dbReference type="GO" id="GO:0016746">
    <property type="term" value="F:acyltransferase activity"/>
    <property type="evidence" value="ECO:0007669"/>
    <property type="project" value="UniProtKB-KW"/>
</dbReference>
<keyword evidence="1" id="KW-1133">Transmembrane helix</keyword>
<evidence type="ECO:0000313" key="4">
    <source>
        <dbReference type="Proteomes" id="UP001205357"/>
    </source>
</evidence>
<feature type="transmembrane region" description="Helical" evidence="1">
    <location>
        <begin position="260"/>
        <end position="283"/>
    </location>
</feature>
<dbReference type="Proteomes" id="UP001205357">
    <property type="component" value="Unassembled WGS sequence"/>
</dbReference>
<organism evidence="3 4">
    <name type="scientific">Scandinavium hiltneri</name>
    <dbReference type="NCBI Taxonomy" id="2926519"/>
    <lineage>
        <taxon>Bacteria</taxon>
        <taxon>Pseudomonadati</taxon>
        <taxon>Pseudomonadota</taxon>
        <taxon>Gammaproteobacteria</taxon>
        <taxon>Enterobacterales</taxon>
        <taxon>Enterobacteriaceae</taxon>
        <taxon>Scandinavium</taxon>
    </lineage>
</organism>
<feature type="transmembrane region" description="Helical" evidence="1">
    <location>
        <begin position="235"/>
        <end position="253"/>
    </location>
</feature>
<keyword evidence="4" id="KW-1185">Reference proteome</keyword>
<accession>A0ABT2E3A5</accession>
<evidence type="ECO:0000313" key="3">
    <source>
        <dbReference type="EMBL" id="MCS2161490.1"/>
    </source>
</evidence>
<dbReference type="InterPro" id="IPR050879">
    <property type="entry name" value="Acyltransferase_3"/>
</dbReference>
<feature type="transmembrane region" description="Helical" evidence="1">
    <location>
        <begin position="313"/>
        <end position="335"/>
    </location>
</feature>
<protein>
    <submittedName>
        <fullName evidence="3">Acyltransferase</fullName>
    </submittedName>
</protein>
<dbReference type="PANTHER" id="PTHR23028:SF53">
    <property type="entry name" value="ACYL_TRANSF_3 DOMAIN-CONTAINING PROTEIN"/>
    <property type="match status" value="1"/>
</dbReference>
<sequence>MLMIRRFFKVRPLDELMKSKVDVFSFIRLSAALLVLYAHSYHIFGLGADPLTRKIGVYTGTLAVYIFFTISGFFILQSAMKRTFLEYAISRLARIFPGLIVANVATIFVIIPLAHNVDYFSFVFSSFSWDYIKINSLLENVVFSLPDVFSNNPDHAINGSLWTLPVEVRAYFCALLFVALGITATRGSYNSCFIIFILIDYFFSTFYQIIFPIPGAVSLIFFFCVGGGLYINRSYIPVSPLLVIAVASFLLFYRSAISPLFIAVLISYLVISSGYVFGVLKFINLKHDYSYGLYLYAYPISQVSYSLLNYHGFIVYFIFICFATSVAAFFSWHCVEKPVAYFAKAKIIPYTSSMIRRFNMINVRDGL</sequence>
<keyword evidence="1" id="KW-0812">Transmembrane</keyword>
<evidence type="ECO:0000259" key="2">
    <source>
        <dbReference type="Pfam" id="PF01757"/>
    </source>
</evidence>
<feature type="transmembrane region" description="Helical" evidence="1">
    <location>
        <begin position="21"/>
        <end position="43"/>
    </location>
</feature>
<reference evidence="3 4" key="1">
    <citation type="submission" date="2022-04" db="EMBL/GenBank/DDBJ databases">
        <title>Proposal of a three novel species of Scandinavium, Scandinavium hiltneri, Scandinavium manionii, Scandinavium tedordense.</title>
        <authorList>
            <person name="Maddock D.W."/>
            <person name="Brady C.L."/>
            <person name="Denman S."/>
            <person name="Arnold D."/>
        </authorList>
    </citation>
    <scope>NUCLEOTIDE SEQUENCE [LARGE SCALE GENOMIC DNA]</scope>
    <source>
        <strain evidence="3 4">H11S7</strain>
    </source>
</reference>
<dbReference type="InterPro" id="IPR002656">
    <property type="entry name" value="Acyl_transf_3_dom"/>
</dbReference>